<feature type="compositionally biased region" description="Polar residues" evidence="1">
    <location>
        <begin position="1"/>
        <end position="13"/>
    </location>
</feature>
<dbReference type="InParanoid" id="A0A251UFV6"/>
<evidence type="ECO:0000313" key="2">
    <source>
        <dbReference type="EMBL" id="OTG21994.1"/>
    </source>
</evidence>
<proteinExistence type="predicted"/>
<keyword evidence="3" id="KW-1185">Reference proteome</keyword>
<evidence type="ECO:0000256" key="1">
    <source>
        <dbReference type="SAM" id="MobiDB-lite"/>
    </source>
</evidence>
<evidence type="ECO:0000313" key="3">
    <source>
        <dbReference type="Proteomes" id="UP000215914"/>
    </source>
</evidence>
<dbReference type="AlphaFoldDB" id="A0A251UFV6"/>
<reference evidence="3" key="1">
    <citation type="journal article" date="2017" name="Nature">
        <title>The sunflower genome provides insights into oil metabolism, flowering and Asterid evolution.</title>
        <authorList>
            <person name="Badouin H."/>
            <person name="Gouzy J."/>
            <person name="Grassa C.J."/>
            <person name="Murat F."/>
            <person name="Staton S.E."/>
            <person name="Cottret L."/>
            <person name="Lelandais-Briere C."/>
            <person name="Owens G.L."/>
            <person name="Carrere S."/>
            <person name="Mayjonade B."/>
            <person name="Legrand L."/>
            <person name="Gill N."/>
            <person name="Kane N.C."/>
            <person name="Bowers J.E."/>
            <person name="Hubner S."/>
            <person name="Bellec A."/>
            <person name="Berard A."/>
            <person name="Berges H."/>
            <person name="Blanchet N."/>
            <person name="Boniface M.C."/>
            <person name="Brunel D."/>
            <person name="Catrice O."/>
            <person name="Chaidir N."/>
            <person name="Claudel C."/>
            <person name="Donnadieu C."/>
            <person name="Faraut T."/>
            <person name="Fievet G."/>
            <person name="Helmstetter N."/>
            <person name="King M."/>
            <person name="Knapp S.J."/>
            <person name="Lai Z."/>
            <person name="Le Paslier M.C."/>
            <person name="Lippi Y."/>
            <person name="Lorenzon L."/>
            <person name="Mandel J.R."/>
            <person name="Marage G."/>
            <person name="Marchand G."/>
            <person name="Marquand E."/>
            <person name="Bret-Mestries E."/>
            <person name="Morien E."/>
            <person name="Nambeesan S."/>
            <person name="Nguyen T."/>
            <person name="Pegot-Espagnet P."/>
            <person name="Pouilly N."/>
            <person name="Raftis F."/>
            <person name="Sallet E."/>
            <person name="Schiex T."/>
            <person name="Thomas J."/>
            <person name="Vandecasteele C."/>
            <person name="Vares D."/>
            <person name="Vear F."/>
            <person name="Vautrin S."/>
            <person name="Crespi M."/>
            <person name="Mangin B."/>
            <person name="Burke J.M."/>
            <person name="Salse J."/>
            <person name="Munos S."/>
            <person name="Vincourt P."/>
            <person name="Rieseberg L.H."/>
            <person name="Langlade N.B."/>
        </authorList>
    </citation>
    <scope>NUCLEOTIDE SEQUENCE [LARGE SCALE GENOMIC DNA]</scope>
    <source>
        <strain evidence="3">cv. SF193</strain>
    </source>
</reference>
<accession>A0A251UFV6</accession>
<dbReference type="Proteomes" id="UP000215914">
    <property type="component" value="Chromosome 6"/>
</dbReference>
<dbReference type="EMBL" id="CM007895">
    <property type="protein sequence ID" value="OTG21994.1"/>
    <property type="molecule type" value="Genomic_DNA"/>
</dbReference>
<feature type="region of interest" description="Disordered" evidence="1">
    <location>
        <begin position="1"/>
        <end position="41"/>
    </location>
</feature>
<sequence length="160" mass="17351">MKPSNCEMNSHNFPPNRPPDTTLRFSPTDFPSLGPKNPNSGPSISCRVSPILCNPDIGIPVHNSTPPKDVMTHLEPQIASAGGNKLVVNLNLKDFVQESNNDTRNHLSAHEIASSNFVAALGSWCQRVSGAVKESVNAQTSKHTHRSFENTLNVGNICEK</sequence>
<protein>
    <submittedName>
        <fullName evidence="2">Uncharacterized protein</fullName>
    </submittedName>
</protein>
<name>A0A251UFV6_HELAN</name>
<gene>
    <name evidence="2" type="ORF">HannXRQ_Chr06g0166651</name>
</gene>
<organism evidence="2 3">
    <name type="scientific">Helianthus annuus</name>
    <name type="common">Common sunflower</name>
    <dbReference type="NCBI Taxonomy" id="4232"/>
    <lineage>
        <taxon>Eukaryota</taxon>
        <taxon>Viridiplantae</taxon>
        <taxon>Streptophyta</taxon>
        <taxon>Embryophyta</taxon>
        <taxon>Tracheophyta</taxon>
        <taxon>Spermatophyta</taxon>
        <taxon>Magnoliopsida</taxon>
        <taxon>eudicotyledons</taxon>
        <taxon>Gunneridae</taxon>
        <taxon>Pentapetalae</taxon>
        <taxon>asterids</taxon>
        <taxon>campanulids</taxon>
        <taxon>Asterales</taxon>
        <taxon>Asteraceae</taxon>
        <taxon>Asteroideae</taxon>
        <taxon>Heliantheae alliance</taxon>
        <taxon>Heliantheae</taxon>
        <taxon>Helianthus</taxon>
    </lineage>
</organism>